<dbReference type="PROSITE" id="PS50297">
    <property type="entry name" value="ANK_REP_REGION"/>
    <property type="match status" value="3"/>
</dbReference>
<dbReference type="SUPFAM" id="SSF48403">
    <property type="entry name" value="Ankyrin repeat"/>
    <property type="match status" value="1"/>
</dbReference>
<proteinExistence type="evidence at transcript level"/>
<feature type="region of interest" description="Disordered" evidence="2">
    <location>
        <begin position="273"/>
        <end position="418"/>
    </location>
</feature>
<dbReference type="PANTHER" id="PTHR24149:SF14">
    <property type="entry name" value="ANKYRIN REPEAT DOMAIN 12"/>
    <property type="match status" value="1"/>
</dbReference>
<evidence type="ECO:0000256" key="2">
    <source>
        <dbReference type="SAM" id="MobiDB-lite"/>
    </source>
</evidence>
<dbReference type="PRINTS" id="PR01415">
    <property type="entry name" value="ANKYRIN"/>
</dbReference>
<feature type="compositionally biased region" description="Basic and acidic residues" evidence="2">
    <location>
        <begin position="17"/>
        <end position="27"/>
    </location>
</feature>
<organism evidence="3">
    <name type="scientific">Phallusia mammillata</name>
    <dbReference type="NCBI Taxonomy" id="59560"/>
    <lineage>
        <taxon>Eukaryota</taxon>
        <taxon>Metazoa</taxon>
        <taxon>Chordata</taxon>
        <taxon>Tunicata</taxon>
        <taxon>Ascidiacea</taxon>
        <taxon>Phlebobranchia</taxon>
        <taxon>Ascidiidae</taxon>
        <taxon>Phallusia</taxon>
    </lineage>
</organism>
<dbReference type="InterPro" id="IPR053210">
    <property type="entry name" value="ANKRD12"/>
</dbReference>
<dbReference type="SMART" id="SM00248">
    <property type="entry name" value="ANK"/>
    <property type="match status" value="3"/>
</dbReference>
<feature type="compositionally biased region" description="Low complexity" evidence="2">
    <location>
        <begin position="390"/>
        <end position="400"/>
    </location>
</feature>
<dbReference type="Gene3D" id="1.25.40.20">
    <property type="entry name" value="Ankyrin repeat-containing domain"/>
    <property type="match status" value="1"/>
</dbReference>
<feature type="compositionally biased region" description="Basic and acidic residues" evidence="2">
    <location>
        <begin position="763"/>
        <end position="782"/>
    </location>
</feature>
<feature type="region of interest" description="Disordered" evidence="2">
    <location>
        <begin position="754"/>
        <end position="789"/>
    </location>
</feature>
<feature type="repeat" description="ANK" evidence="1">
    <location>
        <begin position="91"/>
        <end position="123"/>
    </location>
</feature>
<feature type="repeat" description="ANK" evidence="1">
    <location>
        <begin position="157"/>
        <end position="189"/>
    </location>
</feature>
<feature type="region of interest" description="Disordered" evidence="2">
    <location>
        <begin position="1"/>
        <end position="92"/>
    </location>
</feature>
<dbReference type="Pfam" id="PF12796">
    <property type="entry name" value="Ank_2"/>
    <property type="match status" value="1"/>
</dbReference>
<dbReference type="PANTHER" id="PTHR24149">
    <property type="entry name" value="ANKYRIN REPEAT DOMAIN-CONTAINING PROTEIN 12"/>
    <property type="match status" value="1"/>
</dbReference>
<keyword evidence="1" id="KW-0040">ANK repeat</keyword>
<name>A0A6F9D684_9ASCI</name>
<dbReference type="InterPro" id="IPR002110">
    <property type="entry name" value="Ankyrin_rpt"/>
</dbReference>
<dbReference type="InterPro" id="IPR036770">
    <property type="entry name" value="Ankyrin_rpt-contain_sf"/>
</dbReference>
<evidence type="ECO:0000256" key="1">
    <source>
        <dbReference type="PROSITE-ProRule" id="PRU00023"/>
    </source>
</evidence>
<sequence length="1217" mass="136268">MEAVHQSDASKGMKRKISQEHSDEKNSEKKRKKKDGGRPKNCPLSERQQLALLMQMTAEESNEQAGTPPPQIRRTPGSSGRKDKVHKRNERGETPLHLATIRGDLNAITELIKQGADINVQDYAGWTPLHEACNHGYHDIAKYLLESGANVNSKGFENDYPLHDAVSNNHRALVGLLLKHGANPLLPNKHGERPMDLSESDVITKMMQQEVISSDESDSSQKTTSSRNKDSDRLKWRGRSESESDHSMKSSKHFSNTASRELFKSEKVLKKRTKSIVSSSVDSDDSDETPLIHQSRLSPQKHFSSSSSSNYDITNKRGLPHSDNKSRRKIKKKKSLFSTSTSEDSSSDTEKNIKKLKPPNIKSLVSHHSDSDSSEEEQIPLSQVLKSKKPSVTPTPTKPTMKLSAAEKPSETDVYDLTDDFSNESDAISLKPDTGRMFQKWQSPSKGPGLKIPSLFSRKTSVGSHAVKSAEKKTFKSAKDIESVRTTEKSSDIKTVLIRPASPPVKYQTSEMLFDELFKKHDSFETRITSTSVTTAVAITTATNSLYSSVARIVSPISSTATNTSTVSSVTMTTSHSAEPVTHANIAQVEDKMLPSFVTETLKPKPSAKVDESKKKRKSTEAENVKVEEKPKPLATSLKKGPQATVRSISLDTSNTVQTDKPKISDKSSEMKAVKKLQVDIKEKVGKTQSDPSKCGQKLASKVLEAKKSLPKPNVVKKEVKQEQKKVSLLSDSAFIGDIDSIARQRLLERQLQLKRKKKLQKRRESNPSAKSDEKKSTKRIDNPVAFAETPDKQKVLKLQHQKSIKMEAIETIHTAQNTQEVVSPKVTSEPELSIPVSTQPTITVPPLTANDSSDTKPVLPVPDELNDSKPPDIIPIPSTETPVEVSHEKDKAVEVPEDPANLESGKEADVASVEHEDVAEVAAVHDDHHENVAEQISESQKLLQEYIQQRLSMATICFETNEPKRLPEYIPMSKLVKVTKNPSNDRLNSYEERAFIQKLAYEKRKRLANIIPQAPQYYWEYMTFTGGYLLSGRKESHLSVPVLAPPPHLCDSMVELFNAHEEQRVRLRVQHAIEREKLIISCEQEIMREHCRAARTIQNQQVPYSACAVLMDNEVYNLPRSSNENETGKPSIRDRFNARLFISWLQDIDDKYEKMKSALLTRQKHEGETMYAMQKTEWILKLQELDHSQKGTTLTEINDLHVPLVNIADDFDLLPA</sequence>
<gene>
    <name evidence="3" type="primary">Ankrd11-001</name>
</gene>
<feature type="region of interest" description="Disordered" evidence="2">
    <location>
        <begin position="599"/>
        <end position="644"/>
    </location>
</feature>
<evidence type="ECO:0000313" key="3">
    <source>
        <dbReference type="EMBL" id="CAB3221735.1"/>
    </source>
</evidence>
<protein>
    <submittedName>
        <fullName evidence="3">Ankyrin repeat domain-containing protein 11</fullName>
    </submittedName>
</protein>
<dbReference type="GO" id="GO:0005654">
    <property type="term" value="C:nucleoplasm"/>
    <property type="evidence" value="ECO:0007669"/>
    <property type="project" value="TreeGrafter"/>
</dbReference>
<feature type="compositionally biased region" description="Basic and acidic residues" evidence="2">
    <location>
        <begin position="608"/>
        <end position="632"/>
    </location>
</feature>
<feature type="repeat" description="ANK" evidence="1">
    <location>
        <begin position="124"/>
        <end position="156"/>
    </location>
</feature>
<reference evidence="3" key="1">
    <citation type="submission" date="2020-04" db="EMBL/GenBank/DDBJ databases">
        <authorList>
            <person name="Neveu A P."/>
        </authorList>
    </citation>
    <scope>NUCLEOTIDE SEQUENCE</scope>
    <source>
        <tissue evidence="3">Whole embryo</tissue>
    </source>
</reference>
<accession>A0A6F9D684</accession>
<dbReference type="Pfam" id="PF00023">
    <property type="entry name" value="Ank"/>
    <property type="match status" value="1"/>
</dbReference>
<feature type="compositionally biased region" description="Basic residues" evidence="2">
    <location>
        <begin position="326"/>
        <end position="335"/>
    </location>
</feature>
<feature type="region of interest" description="Disordered" evidence="2">
    <location>
        <begin position="210"/>
        <end position="258"/>
    </location>
</feature>
<dbReference type="PROSITE" id="PS50088">
    <property type="entry name" value="ANK_REPEAT"/>
    <property type="match status" value="3"/>
</dbReference>
<feature type="compositionally biased region" description="Basic and acidic residues" evidence="2">
    <location>
        <begin position="227"/>
        <end position="248"/>
    </location>
</feature>
<feature type="region of interest" description="Disordered" evidence="2">
    <location>
        <begin position="821"/>
        <end position="888"/>
    </location>
</feature>
<dbReference type="EMBL" id="LR782919">
    <property type="protein sequence ID" value="CAB3221735.1"/>
    <property type="molecule type" value="mRNA"/>
</dbReference>
<dbReference type="AlphaFoldDB" id="A0A6F9D684"/>